<sequence>MYQNMSTYLDDSSEEKVVENKVIENKVVDDKVVENKAVENKAIEEAVTKDSTNTCIKVELLGSCQKLGVGIFENENKNITNFEDCNEEKTKNVLIKKTNEVKYERIDKLIYINNIIESMSNAKTIKNDNSSRCGRINDLIFEEKKKNDDTNMFNFCFSNIKIMILLLEINRCIAHNEGERNFHIFYQLIWGLSDEQLKERKLIRDINYYNLLNNGACNKKSVKIIVKKVEDNSVLDKERQKDNENFKYLLKGLRYINYDEKKINEFLDVITGLIHLGEIVFDENENLSSSDLKSREENEYNKKTYENICSCLKIDMENLYNTIKYKNIRVLFEKIRTERNQGNSLSTVHTLIKVIYKKLFNKIIYDINMTHLNEKEKEVVMNEKIYELNHNVISILDLYGFEELSCNDFEQLSINLANEKLNNYYINNEIEKEKNIYKMENIFWNDITIPNYQDTICFIEKMYTNLDDITKLNNIGQKKVDDHFFNYLLYNENDYLKTNIYGFISNKDNIYTSKKQNIKKNTFFIKHYAGCVTYTINNWIHKNSDKIDVEIEELIATSRNFFLGNIIEENEISQVVNVGNNKEFQIREQVQGQMLLEHVQKKIDEKDNLLIMYDDKNKTTLETSLNNNKEDNKEGNTEGNTYSTTSLCNNTYNGTQNKLDASFSGNYNRSSSNNYNKNNILSVSKKYIKELYNLFNNLEKTDMYYVRCILPNEYMRKDKFKKGLVYCQLKQCGANEVIKIMNNGLSHKIEKDELLSKLKNFIPKELQYCFNYDITYYLMRLFDYKGTCFEIGKSYVFMKSHIYTQINYYFYNKFIVLNDRNNLCSEENRKQILKDITIRRFKRCVSVIKINNWINKYYLLYLEKKKEMKKKACDYIYKMYLIYKTMKAIKKTFFYNVNKLNKICVKRAYHFAFVKIKKTKKNHLNLLTNNKGKIQFQLKGIKKIEMKTSIDITKKVVSEGQNEKTQKEITNISNCNNLNKNMGNNFLRMTPLEDDNKKAKITTSEEIFVCTPDNYHYVYNNIDWIIIYKNNRISFYNIFYNYERVNKKYILNYNNIVIKQVDRDEESKHIDIKIKEHNNYAIKHEPINTDEKNTSVNIETVKDVNSIFDKEKKGNTNLKIEHNKNKQTSCFLSNKFFFCITQHPLYKNLFIGIDKNLNLILFTYPNMRTIKSILKIKIKSIKQNNKNLPNTLLPRLYKSKRYESTFLQRKSKHDVYDGLNVTTHIGNNIIKNENLDLFLDKDNINDVFSNENINMFIHVYKNIYVLSTIENILNEQEEGIKSVVGKTDVTSTNEVVKENGKNELETGVSIKIKNEIKKDEVTKSCVYKQIHTFNTFEAVDNNKKEKPYGEEKPCGEENSCGEEKPCGEQKSWGEEESSKKGKSTETNKKSKYYSFLKSIKKENYIIKEFYNNLSFKVLKINFLPSNMSHIVYLCYTLINNDHYLLLTIVNLFSNPIYKHTIYIPINNIINNEKFVDFVANRGNSGSSDNSGSS</sequence>
<reference evidence="9" key="2">
    <citation type="submission" date="2025-09" db="UniProtKB">
        <authorList>
            <consortium name="Ensembl"/>
        </authorList>
    </citation>
    <scope>IDENTIFICATION</scope>
</reference>
<evidence type="ECO:0000256" key="2">
    <source>
        <dbReference type="ARBA" id="ARBA00022840"/>
    </source>
</evidence>
<dbReference type="PROSITE" id="PS51456">
    <property type="entry name" value="MYOSIN_MOTOR"/>
    <property type="match status" value="1"/>
</dbReference>
<dbReference type="Proteomes" id="UP000694416">
    <property type="component" value="Unplaced"/>
</dbReference>
<dbReference type="GO" id="GO:0007015">
    <property type="term" value="P:actin filament organization"/>
    <property type="evidence" value="ECO:0007669"/>
    <property type="project" value="TreeGrafter"/>
</dbReference>
<feature type="domain" description="Myosin motor" evidence="8">
    <location>
        <begin position="1"/>
        <end position="811"/>
    </location>
</feature>
<dbReference type="InterPro" id="IPR027417">
    <property type="entry name" value="P-loop_NTPase"/>
</dbReference>
<evidence type="ECO:0000256" key="5">
    <source>
        <dbReference type="ARBA" id="ARBA00023203"/>
    </source>
</evidence>
<name>A0A8C9GRL0_9PRIM</name>
<feature type="region of interest" description="Actin-binding" evidence="6">
    <location>
        <begin position="691"/>
        <end position="713"/>
    </location>
</feature>
<dbReference type="GO" id="GO:0051015">
    <property type="term" value="F:actin filament binding"/>
    <property type="evidence" value="ECO:0007669"/>
    <property type="project" value="TreeGrafter"/>
</dbReference>
<evidence type="ECO:0000256" key="1">
    <source>
        <dbReference type="ARBA" id="ARBA00022741"/>
    </source>
</evidence>
<dbReference type="GO" id="GO:0016020">
    <property type="term" value="C:membrane"/>
    <property type="evidence" value="ECO:0007669"/>
    <property type="project" value="TreeGrafter"/>
</dbReference>
<dbReference type="InterPro" id="IPR001609">
    <property type="entry name" value="Myosin_head_motor_dom-like"/>
</dbReference>
<comment type="caution">
    <text evidence="6">Lacks conserved residue(s) required for the propagation of feature annotation.</text>
</comment>
<keyword evidence="1" id="KW-0547">Nucleotide-binding</keyword>
<keyword evidence="10" id="KW-1185">Reference proteome</keyword>
<dbReference type="SUPFAM" id="SSF52540">
    <property type="entry name" value="P-loop containing nucleoside triphosphate hydrolases"/>
    <property type="match status" value="1"/>
</dbReference>
<dbReference type="PANTHER" id="PTHR13140">
    <property type="entry name" value="MYOSIN"/>
    <property type="match status" value="1"/>
</dbReference>
<dbReference type="Gene3D" id="1.10.10.820">
    <property type="match status" value="1"/>
</dbReference>
<keyword evidence="3 6" id="KW-0518">Myosin</keyword>
<evidence type="ECO:0000256" key="6">
    <source>
        <dbReference type="PROSITE-ProRule" id="PRU00782"/>
    </source>
</evidence>
<dbReference type="InterPro" id="IPR036961">
    <property type="entry name" value="Kinesin_motor_dom_sf"/>
</dbReference>
<evidence type="ECO:0000313" key="9">
    <source>
        <dbReference type="Ensembl" id="ENSPTEP00000006123.1"/>
    </source>
</evidence>
<feature type="region of interest" description="Disordered" evidence="7">
    <location>
        <begin position="1344"/>
        <end position="1385"/>
    </location>
</feature>
<proteinExistence type="inferred from homology"/>
<keyword evidence="5 6" id="KW-0009">Actin-binding</keyword>
<evidence type="ECO:0000256" key="3">
    <source>
        <dbReference type="ARBA" id="ARBA00023123"/>
    </source>
</evidence>
<dbReference type="Gene3D" id="1.20.120.720">
    <property type="entry name" value="Myosin VI head, motor domain, U50 subdomain"/>
    <property type="match status" value="1"/>
</dbReference>
<accession>A0A8C9GRL0</accession>
<organism evidence="9 10">
    <name type="scientific">Piliocolobus tephrosceles</name>
    <name type="common">Ugandan red Colobus</name>
    <dbReference type="NCBI Taxonomy" id="591936"/>
    <lineage>
        <taxon>Eukaryota</taxon>
        <taxon>Metazoa</taxon>
        <taxon>Chordata</taxon>
        <taxon>Craniata</taxon>
        <taxon>Vertebrata</taxon>
        <taxon>Euteleostomi</taxon>
        <taxon>Mammalia</taxon>
        <taxon>Eutheria</taxon>
        <taxon>Euarchontoglires</taxon>
        <taxon>Primates</taxon>
        <taxon>Haplorrhini</taxon>
        <taxon>Catarrhini</taxon>
        <taxon>Cercopithecidae</taxon>
        <taxon>Colobinae</taxon>
        <taxon>Piliocolobus</taxon>
    </lineage>
</organism>
<dbReference type="Gene3D" id="1.20.58.530">
    <property type="match status" value="2"/>
</dbReference>
<dbReference type="Pfam" id="PF00063">
    <property type="entry name" value="Myosin_head"/>
    <property type="match status" value="2"/>
</dbReference>
<dbReference type="GO" id="GO:0000146">
    <property type="term" value="F:microfilament motor activity"/>
    <property type="evidence" value="ECO:0007669"/>
    <property type="project" value="TreeGrafter"/>
</dbReference>
<dbReference type="PANTHER" id="PTHR13140:SF706">
    <property type="entry name" value="DILUTE CLASS UNCONVENTIONAL MYOSIN, ISOFORM C"/>
    <property type="match status" value="1"/>
</dbReference>
<reference evidence="9" key="1">
    <citation type="submission" date="2025-08" db="UniProtKB">
        <authorList>
            <consortium name="Ensembl"/>
        </authorList>
    </citation>
    <scope>IDENTIFICATION</scope>
</reference>
<dbReference type="GO" id="GO:0005737">
    <property type="term" value="C:cytoplasm"/>
    <property type="evidence" value="ECO:0007669"/>
    <property type="project" value="TreeGrafter"/>
</dbReference>
<dbReference type="GO" id="GO:0016459">
    <property type="term" value="C:myosin complex"/>
    <property type="evidence" value="ECO:0007669"/>
    <property type="project" value="UniProtKB-KW"/>
</dbReference>
<protein>
    <recommendedName>
        <fullName evidence="8">Myosin motor domain-containing protein</fullName>
    </recommendedName>
</protein>
<comment type="similarity">
    <text evidence="6">Belongs to the TRAFAC class myosin-kinesin ATPase superfamily. Myosin family.</text>
</comment>
<keyword evidence="4" id="KW-0505">Motor protein</keyword>
<dbReference type="Ensembl" id="ENSPTET00000009409.1">
    <property type="protein sequence ID" value="ENSPTEP00000006123.1"/>
    <property type="gene ID" value="ENSPTEG00000007057.1"/>
</dbReference>
<keyword evidence="2" id="KW-0067">ATP-binding</keyword>
<dbReference type="SMART" id="SM00242">
    <property type="entry name" value="MYSc"/>
    <property type="match status" value="1"/>
</dbReference>
<evidence type="ECO:0000259" key="8">
    <source>
        <dbReference type="PROSITE" id="PS51456"/>
    </source>
</evidence>
<dbReference type="Gene3D" id="3.40.850.10">
    <property type="entry name" value="Kinesin motor domain"/>
    <property type="match status" value="2"/>
</dbReference>
<evidence type="ECO:0000256" key="4">
    <source>
        <dbReference type="ARBA" id="ARBA00023175"/>
    </source>
</evidence>
<evidence type="ECO:0000313" key="10">
    <source>
        <dbReference type="Proteomes" id="UP000694416"/>
    </source>
</evidence>
<evidence type="ECO:0000256" key="7">
    <source>
        <dbReference type="SAM" id="MobiDB-lite"/>
    </source>
</evidence>
<dbReference type="GO" id="GO:0005524">
    <property type="term" value="F:ATP binding"/>
    <property type="evidence" value="ECO:0007669"/>
    <property type="project" value="UniProtKB-KW"/>
</dbReference>
<dbReference type="PRINTS" id="PR00193">
    <property type="entry name" value="MYOSINHEAVY"/>
</dbReference>